<proteinExistence type="predicted"/>
<dbReference type="Proteomes" id="UP000009131">
    <property type="component" value="Unassembled WGS sequence"/>
</dbReference>
<keyword evidence="3" id="KW-1185">Reference proteome</keyword>
<dbReference type="EMBL" id="BABT02000150">
    <property type="protein sequence ID" value="GAA98040.1"/>
    <property type="molecule type" value="Genomic_DNA"/>
</dbReference>
<dbReference type="InParanoid" id="G7E5D0"/>
<dbReference type="RefSeq" id="XP_014569407.1">
    <property type="nucleotide sequence ID" value="XM_014713921.1"/>
</dbReference>
<name>G7E5D0_MIXOS</name>
<feature type="region of interest" description="Disordered" evidence="1">
    <location>
        <begin position="70"/>
        <end position="111"/>
    </location>
</feature>
<comment type="caution">
    <text evidence="2">The sequence shown here is derived from an EMBL/GenBank/DDBJ whole genome shotgun (WGS) entry which is preliminary data.</text>
</comment>
<reference evidence="2 3" key="2">
    <citation type="journal article" date="2012" name="Open Biol.">
        <title>Characteristics of nucleosomes and linker DNA regions on the genome of the basidiomycete Mixia osmundae revealed by mono- and dinucleosome mapping.</title>
        <authorList>
            <person name="Nishida H."/>
            <person name="Kondo S."/>
            <person name="Matsumoto T."/>
            <person name="Suzuki Y."/>
            <person name="Yoshikawa H."/>
            <person name="Taylor T.D."/>
            <person name="Sugiyama J."/>
        </authorList>
    </citation>
    <scope>NUCLEOTIDE SEQUENCE [LARGE SCALE GENOMIC DNA]</scope>
    <source>
        <strain evidence="3">CBS 9802 / IAM 14324 / JCM 22182 / KY 12970</strain>
    </source>
</reference>
<reference evidence="2 3" key="1">
    <citation type="journal article" date="2011" name="J. Gen. Appl. Microbiol.">
        <title>Draft genome sequencing of the enigmatic basidiomycete Mixia osmundae.</title>
        <authorList>
            <person name="Nishida H."/>
            <person name="Nagatsuka Y."/>
            <person name="Sugiyama J."/>
        </authorList>
    </citation>
    <scope>NUCLEOTIDE SEQUENCE [LARGE SCALE GENOMIC DNA]</scope>
    <source>
        <strain evidence="3">CBS 9802 / IAM 14324 / JCM 22182 / KY 12970</strain>
    </source>
</reference>
<organism evidence="2 3">
    <name type="scientific">Mixia osmundae (strain CBS 9802 / IAM 14324 / JCM 22182 / KY 12970)</name>
    <dbReference type="NCBI Taxonomy" id="764103"/>
    <lineage>
        <taxon>Eukaryota</taxon>
        <taxon>Fungi</taxon>
        <taxon>Dikarya</taxon>
        <taxon>Basidiomycota</taxon>
        <taxon>Pucciniomycotina</taxon>
        <taxon>Mixiomycetes</taxon>
        <taxon>Mixiales</taxon>
        <taxon>Mixiaceae</taxon>
        <taxon>Mixia</taxon>
    </lineage>
</organism>
<evidence type="ECO:0000313" key="3">
    <source>
        <dbReference type="Proteomes" id="UP000009131"/>
    </source>
</evidence>
<dbReference type="AlphaFoldDB" id="G7E5D0"/>
<dbReference type="HOGENOM" id="CLU_2159003_0_0_1"/>
<gene>
    <name evidence="2" type="primary">Mo04722</name>
    <name evidence="2" type="ORF">E5Q_04722</name>
</gene>
<evidence type="ECO:0000313" key="2">
    <source>
        <dbReference type="EMBL" id="GAA98040.1"/>
    </source>
</evidence>
<accession>G7E5D0</accession>
<sequence>MAAAKSYKRDGQGARNVHLLRRAPSLVQHIGALGDSGLRPSAEYPAQPILSNCIQLQQTRLTQIDLRAKLQGPRQTKLSGADDQSGAEPIRAVNQPGLDKLPQLLDRSATD</sequence>
<evidence type="ECO:0000256" key="1">
    <source>
        <dbReference type="SAM" id="MobiDB-lite"/>
    </source>
</evidence>
<protein>
    <submittedName>
        <fullName evidence="2">Uncharacterized protein</fullName>
    </submittedName>
</protein>